<dbReference type="InterPro" id="IPR045864">
    <property type="entry name" value="aa-tRNA-synth_II/BPL/LPL"/>
</dbReference>
<feature type="binding site" evidence="7">
    <location>
        <position position="462"/>
    </location>
    <ligand>
        <name>L-aspartate</name>
        <dbReference type="ChEBI" id="CHEBI:29991"/>
    </ligand>
</feature>
<feature type="binding site" evidence="7">
    <location>
        <position position="500"/>
    </location>
    <ligand>
        <name>ATP</name>
        <dbReference type="ChEBI" id="CHEBI:30616"/>
    </ligand>
</feature>
<evidence type="ECO:0000256" key="1">
    <source>
        <dbReference type="ARBA" id="ARBA00006303"/>
    </source>
</evidence>
<dbReference type="InterPro" id="IPR004524">
    <property type="entry name" value="Asp-tRNA-ligase_1"/>
</dbReference>
<dbReference type="HAMAP" id="MF_00044">
    <property type="entry name" value="Asp_tRNA_synth_type1"/>
    <property type="match status" value="1"/>
</dbReference>
<keyword evidence="6 7" id="KW-0030">Aminoacyl-tRNA synthetase</keyword>
<dbReference type="Gene3D" id="3.30.930.10">
    <property type="entry name" value="Bira Bifunctional Protein, Domain 2"/>
    <property type="match status" value="1"/>
</dbReference>
<dbReference type="NCBIfam" id="NF001750">
    <property type="entry name" value="PRK00476.1"/>
    <property type="match status" value="1"/>
</dbReference>
<dbReference type="STRING" id="1280950.HJO_01740"/>
<keyword evidence="2 7" id="KW-0436">Ligase</keyword>
<feature type="domain" description="Aminoacyl-transfer RNA synthetases class-II family profile" evidence="8">
    <location>
        <begin position="144"/>
        <end position="573"/>
    </location>
</feature>
<dbReference type="Gene3D" id="2.40.50.140">
    <property type="entry name" value="Nucleic acid-binding proteins"/>
    <property type="match status" value="1"/>
</dbReference>
<dbReference type="PROSITE" id="PS50862">
    <property type="entry name" value="AA_TRNA_LIGASE_II"/>
    <property type="match status" value="1"/>
</dbReference>
<keyword evidence="5 7" id="KW-0648">Protein biosynthesis</keyword>
<evidence type="ECO:0000256" key="3">
    <source>
        <dbReference type="ARBA" id="ARBA00022741"/>
    </source>
</evidence>
<dbReference type="EC" id="6.1.1.23" evidence="7"/>
<keyword evidence="4 7" id="KW-0067">ATP-binding</keyword>
<dbReference type="InterPro" id="IPR047090">
    <property type="entry name" value="AspRS_core"/>
</dbReference>
<evidence type="ECO:0000256" key="5">
    <source>
        <dbReference type="ARBA" id="ARBA00022917"/>
    </source>
</evidence>
<dbReference type="InterPro" id="IPR004115">
    <property type="entry name" value="GAD-like_sf"/>
</dbReference>
<dbReference type="InterPro" id="IPR029351">
    <property type="entry name" value="GAD_dom"/>
</dbReference>
<dbReference type="OrthoDB" id="9802326at2"/>
<comment type="caution">
    <text evidence="9">The sequence shown here is derived from an EMBL/GenBank/DDBJ whole genome shotgun (WGS) entry which is preliminary data.</text>
</comment>
<accession>A0A059FTZ9</accession>
<proteinExistence type="inferred from homology"/>
<evidence type="ECO:0000256" key="2">
    <source>
        <dbReference type="ARBA" id="ARBA00022598"/>
    </source>
</evidence>
<dbReference type="InterPro" id="IPR002312">
    <property type="entry name" value="Asp/Asn-tRNA-synth_IIb"/>
</dbReference>
<dbReference type="AlphaFoldDB" id="A0A059FTZ9"/>
<sequence>MHAYRTHTCGELRKSQVGETVKLSGWLHRRRDHGGVMFIDLRDHYGLTQIVFNPGAPGFETVERLRTESVICLEGQVVARDAGLVNENLDTGEIEVVAGAVDVLSEAAELPLPVFGEPDYPEDIRLKHRYLDLRRETLHKNMILRSKVITSLRNRMVAEGFTEYQTPILTASSPEGARDFLVPSRIHPGEFYALPQAPQQFKQLLMVSGFDRYFQIAPCFRDEDARADRSPGEFYQLDVEMSFVTQEDVFNAIEPVLRGVFEEFADWDGKGRTVPDEPFVHIPFAEAMLKYGSDKPDLRNPIIICDVSDIATREDVTLGVFRKIVDGGGIVRAIPAPATADQPRSFFDKMDAWAKKEMQAPGLGYIRFVDEDGKLTGTGPIAKFFAPEALAALADKAGVKAGDALFFSAGDQTAAVKLAGAARTRIGEELGLIEPGIFRFCWIVDFPMYEWDEDNKKVDFSHNPFSMPQGGMEKLLAADTVEKQLDIKAYQYDIVCNGIELSSGAIRNHRPELMLKAFELAGYGPDVVEEKFGGMLNAFRYGAPPHGGIAPGVDRIVMLLAEVENLRDVILFPMNQQARDLLMGAPSPVDDRQLKELNIRLAPQVKA</sequence>
<dbReference type="PATRIC" id="fig|1280950.3.peg.359"/>
<dbReference type="PRINTS" id="PR01042">
    <property type="entry name" value="TRNASYNTHASP"/>
</dbReference>
<feature type="binding site" evidence="7">
    <location>
        <position position="221"/>
    </location>
    <ligand>
        <name>L-aspartate</name>
        <dbReference type="ChEBI" id="CHEBI:29991"/>
    </ligand>
</feature>
<dbReference type="eggNOG" id="COG0173">
    <property type="taxonomic scope" value="Bacteria"/>
</dbReference>
<dbReference type="InterPro" id="IPR012340">
    <property type="entry name" value="NA-bd_OB-fold"/>
</dbReference>
<name>A0A059FTZ9_9PROT</name>
<dbReference type="SUPFAM" id="SSF50249">
    <property type="entry name" value="Nucleic acid-binding proteins"/>
    <property type="match status" value="1"/>
</dbReference>
<dbReference type="InterPro" id="IPR006195">
    <property type="entry name" value="aa-tRNA-synth_II"/>
</dbReference>
<comment type="similarity">
    <text evidence="1 7">Belongs to the class-II aminoacyl-tRNA synthetase family. Type 1 subfamily.</text>
</comment>
<feature type="region of interest" description="Aspartate" evidence="7">
    <location>
        <begin position="199"/>
        <end position="202"/>
    </location>
</feature>
<comment type="subcellular location">
    <subcellularLocation>
        <location evidence="7">Cytoplasm</location>
    </subcellularLocation>
</comment>
<dbReference type="GO" id="GO:0003676">
    <property type="term" value="F:nucleic acid binding"/>
    <property type="evidence" value="ECO:0007669"/>
    <property type="project" value="InterPro"/>
</dbReference>
<dbReference type="SUPFAM" id="SSF55681">
    <property type="entry name" value="Class II aaRS and biotin synthetases"/>
    <property type="match status" value="1"/>
</dbReference>
<evidence type="ECO:0000313" key="9">
    <source>
        <dbReference type="EMBL" id="KCZ94057.1"/>
    </source>
</evidence>
<evidence type="ECO:0000256" key="7">
    <source>
        <dbReference type="HAMAP-Rule" id="MF_00044"/>
    </source>
</evidence>
<gene>
    <name evidence="7 9" type="primary">aspS</name>
    <name evidence="9" type="ORF">HJO_01740</name>
</gene>
<dbReference type="GO" id="GO:0004815">
    <property type="term" value="F:aspartate-tRNA ligase activity"/>
    <property type="evidence" value="ECO:0007669"/>
    <property type="project" value="UniProtKB-UniRule"/>
</dbReference>
<dbReference type="GO" id="GO:0050560">
    <property type="term" value="F:aspartate-tRNA(Asn) ligase activity"/>
    <property type="evidence" value="ECO:0007669"/>
    <property type="project" value="UniProtKB-EC"/>
</dbReference>
<comment type="catalytic activity">
    <reaction evidence="7">
        <text>tRNA(Asx) + L-aspartate + ATP = L-aspartyl-tRNA(Asx) + AMP + diphosphate</text>
        <dbReference type="Rhea" id="RHEA:18349"/>
        <dbReference type="Rhea" id="RHEA-COMP:9710"/>
        <dbReference type="Rhea" id="RHEA-COMP:9711"/>
        <dbReference type="ChEBI" id="CHEBI:29991"/>
        <dbReference type="ChEBI" id="CHEBI:30616"/>
        <dbReference type="ChEBI" id="CHEBI:33019"/>
        <dbReference type="ChEBI" id="CHEBI:78442"/>
        <dbReference type="ChEBI" id="CHEBI:78516"/>
        <dbReference type="ChEBI" id="CHEBI:456215"/>
        <dbReference type="EC" id="6.1.1.23"/>
    </reaction>
</comment>
<dbReference type="Gene3D" id="3.30.1360.30">
    <property type="entry name" value="GAD-like domain"/>
    <property type="match status" value="1"/>
</dbReference>
<evidence type="ECO:0000256" key="6">
    <source>
        <dbReference type="ARBA" id="ARBA00023146"/>
    </source>
</evidence>
<evidence type="ECO:0000313" key="10">
    <source>
        <dbReference type="Proteomes" id="UP000025171"/>
    </source>
</evidence>
<dbReference type="SUPFAM" id="SSF55261">
    <property type="entry name" value="GAD domain-like"/>
    <property type="match status" value="1"/>
</dbReference>
<feature type="binding site" evidence="7">
    <location>
        <begin position="552"/>
        <end position="555"/>
    </location>
    <ligand>
        <name>ATP</name>
        <dbReference type="ChEBI" id="CHEBI:30616"/>
    </ligand>
</feature>
<dbReference type="RefSeq" id="WP_035612965.1">
    <property type="nucleotide sequence ID" value="NZ_ARYK01000001.1"/>
</dbReference>
<dbReference type="NCBIfam" id="TIGR00459">
    <property type="entry name" value="aspS_bact"/>
    <property type="match status" value="1"/>
</dbReference>
<dbReference type="PANTHER" id="PTHR22594">
    <property type="entry name" value="ASPARTYL/LYSYL-TRNA SYNTHETASE"/>
    <property type="match status" value="1"/>
</dbReference>
<dbReference type="CDD" id="cd04317">
    <property type="entry name" value="EcAspRS_like_N"/>
    <property type="match status" value="1"/>
</dbReference>
<dbReference type="EMBL" id="ARYK01000001">
    <property type="protein sequence ID" value="KCZ94057.1"/>
    <property type="molecule type" value="Genomic_DNA"/>
</dbReference>
<evidence type="ECO:0000259" key="8">
    <source>
        <dbReference type="PROSITE" id="PS50862"/>
    </source>
</evidence>
<comment type="caution">
    <text evidence="7">Lacks conserved residue(s) required for the propagation of feature annotation.</text>
</comment>
<dbReference type="GO" id="GO:0005737">
    <property type="term" value="C:cytoplasm"/>
    <property type="evidence" value="ECO:0007669"/>
    <property type="project" value="UniProtKB-SubCell"/>
</dbReference>
<feature type="binding site" evidence="7">
    <location>
        <begin position="221"/>
        <end position="223"/>
    </location>
    <ligand>
        <name>ATP</name>
        <dbReference type="ChEBI" id="CHEBI:30616"/>
    </ligand>
</feature>
<dbReference type="InterPro" id="IPR004364">
    <property type="entry name" value="Aa-tRNA-synt_II"/>
</dbReference>
<evidence type="ECO:0000256" key="4">
    <source>
        <dbReference type="ARBA" id="ARBA00022840"/>
    </source>
</evidence>
<protein>
    <recommendedName>
        <fullName evidence="7">Aspartate--tRNA(Asp/Asn) ligase</fullName>
        <ecNumber evidence="7">6.1.1.23</ecNumber>
    </recommendedName>
    <alternativeName>
        <fullName evidence="7">Aspartyl-tRNA synthetase</fullName>
        <shortName evidence="7">AspRS</shortName>
    </alternativeName>
    <alternativeName>
        <fullName evidence="7">Non-discriminating aspartyl-tRNA synthetase</fullName>
        <shortName evidence="7">ND-AspRS</shortName>
    </alternativeName>
</protein>
<dbReference type="Pfam" id="PF02938">
    <property type="entry name" value="GAD"/>
    <property type="match status" value="1"/>
</dbReference>
<feature type="site" description="Important for tRNA non-discrimination" evidence="7">
    <location>
        <position position="83"/>
    </location>
</feature>
<dbReference type="PANTHER" id="PTHR22594:SF5">
    <property type="entry name" value="ASPARTATE--TRNA LIGASE, MITOCHONDRIAL"/>
    <property type="match status" value="1"/>
</dbReference>
<organism evidence="9 10">
    <name type="scientific">Hyphomonas johnsonii MHS-2</name>
    <dbReference type="NCBI Taxonomy" id="1280950"/>
    <lineage>
        <taxon>Bacteria</taxon>
        <taxon>Pseudomonadati</taxon>
        <taxon>Pseudomonadota</taxon>
        <taxon>Alphaproteobacteria</taxon>
        <taxon>Hyphomonadales</taxon>
        <taxon>Hyphomonadaceae</taxon>
        <taxon>Hyphomonas</taxon>
    </lineage>
</organism>
<keyword evidence="10" id="KW-1185">Reference proteome</keyword>
<keyword evidence="3 7" id="KW-0547">Nucleotide-binding</keyword>
<reference evidence="9 10" key="1">
    <citation type="journal article" date="2014" name="Antonie Van Leeuwenhoek">
        <title>Hyphomonas beringensis sp. nov. and Hyphomonas chukchiensis sp. nov., isolated from surface seawater of the Bering Sea and Chukchi Sea.</title>
        <authorList>
            <person name="Li C."/>
            <person name="Lai Q."/>
            <person name="Li G."/>
            <person name="Dong C."/>
            <person name="Wang J."/>
            <person name="Liao Y."/>
            <person name="Shao Z."/>
        </authorList>
    </citation>
    <scope>NUCLEOTIDE SEQUENCE [LARGE SCALE GENOMIC DNA]</scope>
    <source>
        <strain evidence="9 10">MHS-2</strain>
    </source>
</reference>
<dbReference type="Proteomes" id="UP000025171">
    <property type="component" value="Unassembled WGS sequence"/>
</dbReference>
<feature type="site" description="Important for tRNA non-discrimination" evidence="7">
    <location>
        <position position="33"/>
    </location>
</feature>
<dbReference type="CDD" id="cd00777">
    <property type="entry name" value="AspRS_core"/>
    <property type="match status" value="1"/>
</dbReference>
<dbReference type="Pfam" id="PF00152">
    <property type="entry name" value="tRNA-synt_2"/>
    <property type="match status" value="1"/>
</dbReference>
<dbReference type="Pfam" id="PF01336">
    <property type="entry name" value="tRNA_anti-codon"/>
    <property type="match status" value="1"/>
</dbReference>
<dbReference type="InterPro" id="IPR004365">
    <property type="entry name" value="NA-bd_OB_tRNA"/>
</dbReference>
<comment type="function">
    <text evidence="7">Aspartyl-tRNA synthetase with relaxed tRNA specificity since it is able to aspartylate not only its cognate tRNA(Asp) but also tRNA(Asn). Reaction proceeds in two steps: L-aspartate is first activated by ATP to form Asp-AMP and then transferred to the acceptor end of tRNA(Asp/Asn).</text>
</comment>
<comment type="subunit">
    <text evidence="7">Homodimer.</text>
</comment>
<feature type="binding site" evidence="7">
    <location>
        <position position="175"/>
    </location>
    <ligand>
        <name>L-aspartate</name>
        <dbReference type="ChEBI" id="CHEBI:29991"/>
    </ligand>
</feature>
<dbReference type="GO" id="GO:0005524">
    <property type="term" value="F:ATP binding"/>
    <property type="evidence" value="ECO:0007669"/>
    <property type="project" value="UniProtKB-UniRule"/>
</dbReference>
<feature type="binding site" evidence="7">
    <location>
        <position position="507"/>
    </location>
    <ligand>
        <name>L-aspartate</name>
        <dbReference type="ChEBI" id="CHEBI:29991"/>
    </ligand>
</feature>
<dbReference type="InterPro" id="IPR047089">
    <property type="entry name" value="Asp-tRNA-ligase_1_N"/>
</dbReference>
<dbReference type="GO" id="GO:0006422">
    <property type="term" value="P:aspartyl-tRNA aminoacylation"/>
    <property type="evidence" value="ECO:0007669"/>
    <property type="project" value="UniProtKB-UniRule"/>
</dbReference>
<keyword evidence="7" id="KW-0963">Cytoplasm</keyword>